<dbReference type="EMBL" id="CP129971">
    <property type="protein sequence ID" value="WKK74262.2"/>
    <property type="molecule type" value="Genomic_DNA"/>
</dbReference>
<reference evidence="2 3" key="1">
    <citation type="submission" date="2023-08" db="EMBL/GenBank/DDBJ databases">
        <title>Comparative genomics and taxonomic characterization of three novel marine species of genus Marivirga.</title>
        <authorList>
            <person name="Muhammad N."/>
            <person name="Kim S.-G."/>
        </authorList>
    </citation>
    <scope>NUCLEOTIDE SEQUENCE [LARGE SCALE GENOMIC DNA]</scope>
    <source>
        <strain evidence="2 3">BDSF4-3</strain>
    </source>
</reference>
<dbReference type="Pfam" id="PF00144">
    <property type="entry name" value="Beta-lactamase"/>
    <property type="match status" value="1"/>
</dbReference>
<dbReference type="KEGG" id="msaa:QYS49_21145"/>
<accession>A0AA49JB97</accession>
<evidence type="ECO:0000313" key="3">
    <source>
        <dbReference type="Proteomes" id="UP001230496"/>
    </source>
</evidence>
<dbReference type="GO" id="GO:0016787">
    <property type="term" value="F:hydrolase activity"/>
    <property type="evidence" value="ECO:0007669"/>
    <property type="project" value="UniProtKB-KW"/>
</dbReference>
<dbReference type="InterPro" id="IPR012338">
    <property type="entry name" value="Beta-lactam/transpept-like"/>
</dbReference>
<dbReference type="Proteomes" id="UP001230496">
    <property type="component" value="Chromosome"/>
</dbReference>
<dbReference type="AlphaFoldDB" id="A0AA49JB97"/>
<dbReference type="InterPro" id="IPR001466">
    <property type="entry name" value="Beta-lactam-related"/>
</dbReference>
<dbReference type="EC" id="3.1.1.103" evidence="2"/>
<sequence length="441" mass="50342">MKKSTTIIAIVVGVMAISLAFYTTSEVAFTRSMDESSHSQLNYLNFNLVSPAPVMDSSLSNEAFDKDIDKFLNRWDIKGASVAVMKDNRLIYSKGYGYANIESKEKANTKHLFRIASASKLITAITIMKMVDDGLLDLQENVFGSEGILSDFEEMKDDNHKKIKVGHLLNHNGGWSWRDGDFMFQAAKIKRIMELEGPPTDDDIIEFVLKHRRLRYKPGTQYAYSNYGYMLLGKIIEYKSGKSYERYVNEHILEPNGIYGMRIADNYEWERKPFEVHYYNHPGAYQFQSFDGNFESVKKPYGGSDIKTLGAAGGWIASASQLAKIVSLIDPKNTSYQLLSKESQELMVSGKSYKDAYGWKGARGENWWRTGTLAGSACFIYRKDNGYSYAVVLNSSVWMGHRFNKYIKWMMDKSIMHLDDSSKHNLFYQDKIQNNLLPLAI</sequence>
<proteinExistence type="predicted"/>
<organism evidence="2 3">
    <name type="scientific">Marivirga salinarum</name>
    <dbReference type="NCBI Taxonomy" id="3059078"/>
    <lineage>
        <taxon>Bacteria</taxon>
        <taxon>Pseudomonadati</taxon>
        <taxon>Bacteroidota</taxon>
        <taxon>Cytophagia</taxon>
        <taxon>Cytophagales</taxon>
        <taxon>Marivirgaceae</taxon>
        <taxon>Marivirga</taxon>
    </lineage>
</organism>
<gene>
    <name evidence="2" type="ORF">QYS49_21145</name>
</gene>
<dbReference type="RefSeq" id="WP_308347770.1">
    <property type="nucleotide sequence ID" value="NZ_CP129971.1"/>
</dbReference>
<evidence type="ECO:0000313" key="2">
    <source>
        <dbReference type="EMBL" id="WKK74262.2"/>
    </source>
</evidence>
<dbReference type="Gene3D" id="3.40.710.10">
    <property type="entry name" value="DD-peptidase/beta-lactamase superfamily"/>
    <property type="match status" value="1"/>
</dbReference>
<name>A0AA49JB97_9BACT</name>
<dbReference type="PANTHER" id="PTHR46825:SF9">
    <property type="entry name" value="BETA-LACTAMASE-RELATED DOMAIN-CONTAINING PROTEIN"/>
    <property type="match status" value="1"/>
</dbReference>
<dbReference type="SUPFAM" id="SSF56601">
    <property type="entry name" value="beta-lactamase/transpeptidase-like"/>
    <property type="match status" value="1"/>
</dbReference>
<feature type="domain" description="Beta-lactamase-related" evidence="1">
    <location>
        <begin position="65"/>
        <end position="399"/>
    </location>
</feature>
<keyword evidence="3" id="KW-1185">Reference proteome</keyword>
<dbReference type="PANTHER" id="PTHR46825">
    <property type="entry name" value="D-ALANYL-D-ALANINE-CARBOXYPEPTIDASE/ENDOPEPTIDASE AMPH"/>
    <property type="match status" value="1"/>
</dbReference>
<dbReference type="InterPro" id="IPR050491">
    <property type="entry name" value="AmpC-like"/>
</dbReference>
<keyword evidence="2" id="KW-0378">Hydrolase</keyword>
<evidence type="ECO:0000259" key="1">
    <source>
        <dbReference type="Pfam" id="PF00144"/>
    </source>
</evidence>
<protein>
    <submittedName>
        <fullName evidence="2">Serine hydrolase domain-containing protein</fullName>
        <ecNumber evidence="2">3.1.1.103</ecNumber>
    </submittedName>
</protein>